<evidence type="ECO:0000313" key="3">
    <source>
        <dbReference type="Proteomes" id="UP001219605"/>
    </source>
</evidence>
<evidence type="ECO:0000313" key="2">
    <source>
        <dbReference type="EMBL" id="WDZ84702.1"/>
    </source>
</evidence>
<protein>
    <submittedName>
        <fullName evidence="2">Uncharacterized protein</fullName>
    </submittedName>
</protein>
<keyword evidence="3" id="KW-1185">Reference proteome</keyword>
<proteinExistence type="predicted"/>
<dbReference type="RefSeq" id="WP_275031285.1">
    <property type="nucleotide sequence ID" value="NZ_CP118615.1"/>
</dbReference>
<gene>
    <name evidence="2" type="ORF">PVK37_30475</name>
</gene>
<name>A0ABY7ZR65_9ACTN</name>
<dbReference type="EMBL" id="CP118615">
    <property type="protein sequence ID" value="WDZ84702.1"/>
    <property type="molecule type" value="Genomic_DNA"/>
</dbReference>
<accession>A0ABY7ZR65</accession>
<sequence length="314" mass="34018">MSSVAAGALPIHIIVTCANRKRAPIPKGLRLGDLRDHPEAERFPIWAERLVATTPRIPAIDLYGGEHWQAVRALHQAVNGAAHLWVCSAGYGLVSMDAQLVPYSATFAPGGDDSAGSSPAAMREWWRQLTRWEWPAADASRSFADLARRDPRSTIIAVLSESYMRACSEDLQDAAAGLADREQFAILGPPKRCAELDEFVVPVTAALRPVVGGSMQALNVRTATHLLIAAGDNLRFSVLRKLARETAQSAPPDPARRPVGQKLGDQEVRNYIRQSLSDGPSTATSLLRRLRAAGQSCEQARFHGLFAEIMAEAG</sequence>
<reference evidence="2 3" key="1">
    <citation type="submission" date="2023-02" db="EMBL/GenBank/DDBJ databases">
        <authorList>
            <person name="Mo P."/>
        </authorList>
    </citation>
    <scope>NUCLEOTIDE SEQUENCE [LARGE SCALE GENOMIC DNA]</scope>
    <source>
        <strain evidence="2 3">HUAS 3</strain>
    </source>
</reference>
<dbReference type="Proteomes" id="UP001219605">
    <property type="component" value="Chromosome"/>
</dbReference>
<organism evidence="2 3">
    <name type="scientific">Micromonospora cathayae</name>
    <dbReference type="NCBI Taxonomy" id="3028804"/>
    <lineage>
        <taxon>Bacteria</taxon>
        <taxon>Bacillati</taxon>
        <taxon>Actinomycetota</taxon>
        <taxon>Actinomycetes</taxon>
        <taxon>Micromonosporales</taxon>
        <taxon>Micromonosporaceae</taxon>
        <taxon>Micromonospora</taxon>
    </lineage>
</organism>
<evidence type="ECO:0000256" key="1">
    <source>
        <dbReference type="SAM" id="MobiDB-lite"/>
    </source>
</evidence>
<feature type="region of interest" description="Disordered" evidence="1">
    <location>
        <begin position="245"/>
        <end position="264"/>
    </location>
</feature>